<dbReference type="Proteomes" id="UP000049855">
    <property type="component" value="Unassembled WGS sequence"/>
</dbReference>
<sequence length="49" mass="5778">MYEQLSLSRKTLIHKRAGSYLEELMDKDSLGRDVYSEILLSLFADQRKE</sequence>
<protein>
    <submittedName>
        <fullName evidence="1">Uncharacterized protein</fullName>
    </submittedName>
</protein>
<name>A0A0U1KZL4_9FIRM</name>
<keyword evidence="2" id="KW-1185">Reference proteome</keyword>
<evidence type="ECO:0000313" key="1">
    <source>
        <dbReference type="EMBL" id="CQR72852.1"/>
    </source>
</evidence>
<dbReference type="AlphaFoldDB" id="A0A0U1KZL4"/>
<evidence type="ECO:0000313" key="2">
    <source>
        <dbReference type="Proteomes" id="UP000049855"/>
    </source>
</evidence>
<accession>A0A0U1KZL4</accession>
<dbReference type="EMBL" id="CTRP01000011">
    <property type="protein sequence ID" value="CQR72852.1"/>
    <property type="molecule type" value="Genomic_DNA"/>
</dbReference>
<proteinExistence type="predicted"/>
<organism evidence="1 2">
    <name type="scientific">Sporomusa ovata</name>
    <dbReference type="NCBI Taxonomy" id="2378"/>
    <lineage>
        <taxon>Bacteria</taxon>
        <taxon>Bacillati</taxon>
        <taxon>Bacillota</taxon>
        <taxon>Negativicutes</taxon>
        <taxon>Selenomonadales</taxon>
        <taxon>Sporomusaceae</taxon>
        <taxon>Sporomusa</taxon>
    </lineage>
</organism>
<gene>
    <name evidence="1" type="ORF">SpAn4DRAFT_3312</name>
</gene>
<reference evidence="2" key="1">
    <citation type="submission" date="2015-03" db="EMBL/GenBank/DDBJ databases">
        <authorList>
            <person name="Nijsse Bart"/>
        </authorList>
    </citation>
    <scope>NUCLEOTIDE SEQUENCE [LARGE SCALE GENOMIC DNA]</scope>
</reference>